<organism evidence="2 3">
    <name type="scientific">Lithospermum erythrorhizon</name>
    <name type="common">Purple gromwell</name>
    <name type="synonym">Lithospermum officinale var. erythrorhizon</name>
    <dbReference type="NCBI Taxonomy" id="34254"/>
    <lineage>
        <taxon>Eukaryota</taxon>
        <taxon>Viridiplantae</taxon>
        <taxon>Streptophyta</taxon>
        <taxon>Embryophyta</taxon>
        <taxon>Tracheophyta</taxon>
        <taxon>Spermatophyta</taxon>
        <taxon>Magnoliopsida</taxon>
        <taxon>eudicotyledons</taxon>
        <taxon>Gunneridae</taxon>
        <taxon>Pentapetalae</taxon>
        <taxon>asterids</taxon>
        <taxon>lamiids</taxon>
        <taxon>Boraginales</taxon>
        <taxon>Boraginaceae</taxon>
        <taxon>Boraginoideae</taxon>
        <taxon>Lithospermeae</taxon>
        <taxon>Lithospermum</taxon>
    </lineage>
</organism>
<accession>A0AAV3S2F3</accession>
<keyword evidence="3" id="KW-1185">Reference proteome</keyword>
<reference evidence="2 3" key="1">
    <citation type="submission" date="2024-01" db="EMBL/GenBank/DDBJ databases">
        <title>The complete chloroplast genome sequence of Lithospermum erythrorhizon: insights into the phylogenetic relationship among Boraginaceae species and the maternal lineages of purple gromwells.</title>
        <authorList>
            <person name="Okada T."/>
            <person name="Watanabe K."/>
        </authorList>
    </citation>
    <scope>NUCLEOTIDE SEQUENCE [LARGE SCALE GENOMIC DNA]</scope>
</reference>
<dbReference type="EMBL" id="BAABME010014049">
    <property type="protein sequence ID" value="GAA0186807.1"/>
    <property type="molecule type" value="Genomic_DNA"/>
</dbReference>
<feature type="compositionally biased region" description="Low complexity" evidence="1">
    <location>
        <begin position="133"/>
        <end position="144"/>
    </location>
</feature>
<protein>
    <submittedName>
        <fullName evidence="2">Uncharacterized protein</fullName>
    </submittedName>
</protein>
<dbReference type="Proteomes" id="UP001454036">
    <property type="component" value="Unassembled WGS sequence"/>
</dbReference>
<feature type="compositionally biased region" description="Basic and acidic residues" evidence="1">
    <location>
        <begin position="159"/>
        <end position="171"/>
    </location>
</feature>
<name>A0AAV3S2F3_LITER</name>
<sequence length="178" mass="19304">MDDVETDVTTSVDSDDDIVAGNSGEVFVPSVYDTGDNVAELSHIRAEPIVVVGVEDTLNDVEIEMHIPNYTTQEKKKKLKNRMHKGGAKENIDGAEIKGKRITNEDVIGEATAPIVEERVIDSLRGEATNVASMSDPSVMPSVDDSMDKTPEPSNISEKCIDGVVNDKPERSDEDVTC</sequence>
<proteinExistence type="predicted"/>
<evidence type="ECO:0000313" key="3">
    <source>
        <dbReference type="Proteomes" id="UP001454036"/>
    </source>
</evidence>
<gene>
    <name evidence="2" type="ORF">LIER_34095</name>
</gene>
<dbReference type="AlphaFoldDB" id="A0AAV3S2F3"/>
<feature type="region of interest" description="Disordered" evidence="1">
    <location>
        <begin position="1"/>
        <end position="21"/>
    </location>
</feature>
<evidence type="ECO:0000256" key="1">
    <source>
        <dbReference type="SAM" id="MobiDB-lite"/>
    </source>
</evidence>
<comment type="caution">
    <text evidence="2">The sequence shown here is derived from an EMBL/GenBank/DDBJ whole genome shotgun (WGS) entry which is preliminary data.</text>
</comment>
<feature type="region of interest" description="Disordered" evidence="1">
    <location>
        <begin position="127"/>
        <end position="178"/>
    </location>
</feature>
<evidence type="ECO:0000313" key="2">
    <source>
        <dbReference type="EMBL" id="GAA0186807.1"/>
    </source>
</evidence>